<name>A0A5E7TA81_PSEFL</name>
<protein>
    <submittedName>
        <fullName evidence="1">Uncharacterized protein</fullName>
    </submittedName>
</protein>
<dbReference type="AlphaFoldDB" id="A0A5E7TA81"/>
<reference evidence="1 2" key="1">
    <citation type="submission" date="2019-09" db="EMBL/GenBank/DDBJ databases">
        <authorList>
            <person name="Chandra G."/>
            <person name="Truman W A."/>
        </authorList>
    </citation>
    <scope>NUCLEOTIDE SEQUENCE [LARGE SCALE GENOMIC DNA]</scope>
    <source>
        <strain evidence="1">PS918</strain>
    </source>
</reference>
<dbReference type="Proteomes" id="UP000326611">
    <property type="component" value="Unassembled WGS sequence"/>
</dbReference>
<dbReference type="OrthoDB" id="7033134at2"/>
<organism evidence="1 2">
    <name type="scientific">Pseudomonas fluorescens</name>
    <dbReference type="NCBI Taxonomy" id="294"/>
    <lineage>
        <taxon>Bacteria</taxon>
        <taxon>Pseudomonadati</taxon>
        <taxon>Pseudomonadota</taxon>
        <taxon>Gammaproteobacteria</taxon>
        <taxon>Pseudomonadales</taxon>
        <taxon>Pseudomonadaceae</taxon>
        <taxon>Pseudomonas</taxon>
    </lineage>
</organism>
<sequence>MDVNDDTGLLNERGVWSFFASRLAPTFEMHSTVGASLLAKAYSQTQPTQAYSCDPLSTLPPSYCSKNSGISC</sequence>
<gene>
    <name evidence="1" type="ORF">PS918_03608</name>
</gene>
<accession>A0A5E7TA81</accession>
<evidence type="ECO:0000313" key="2">
    <source>
        <dbReference type="Proteomes" id="UP000326611"/>
    </source>
</evidence>
<proteinExistence type="predicted"/>
<dbReference type="EMBL" id="CABVIY010000005">
    <property type="protein sequence ID" value="VVP95134.1"/>
    <property type="molecule type" value="Genomic_DNA"/>
</dbReference>
<evidence type="ECO:0000313" key="1">
    <source>
        <dbReference type="EMBL" id="VVP95134.1"/>
    </source>
</evidence>